<evidence type="ECO:0000313" key="2">
    <source>
        <dbReference type="EMBL" id="QEL15422.1"/>
    </source>
</evidence>
<feature type="region of interest" description="Disordered" evidence="1">
    <location>
        <begin position="1"/>
        <end position="28"/>
    </location>
</feature>
<dbReference type="RefSeq" id="WP_149110242.1">
    <property type="nucleotide sequence ID" value="NZ_CP042425.1"/>
</dbReference>
<reference evidence="3" key="1">
    <citation type="submission" date="2019-08" db="EMBL/GenBank/DDBJ databases">
        <title>Limnoglobus roseus gen. nov., sp. nov., a novel freshwater planctomycete with a giant genome from the family Gemmataceae.</title>
        <authorList>
            <person name="Kulichevskaya I.S."/>
            <person name="Naumoff D.G."/>
            <person name="Miroshnikov K."/>
            <person name="Ivanova A."/>
            <person name="Philippov D.A."/>
            <person name="Hakobyan A."/>
            <person name="Rijpstra I.C."/>
            <person name="Sinninghe Damste J.S."/>
            <person name="Liesack W."/>
            <person name="Dedysh S.N."/>
        </authorList>
    </citation>
    <scope>NUCLEOTIDE SEQUENCE [LARGE SCALE GENOMIC DNA]</scope>
    <source>
        <strain evidence="3">PX52</strain>
    </source>
</reference>
<dbReference type="EMBL" id="CP042425">
    <property type="protein sequence ID" value="QEL15422.1"/>
    <property type="molecule type" value="Genomic_DNA"/>
</dbReference>
<gene>
    <name evidence="2" type="ORF">PX52LOC_02341</name>
</gene>
<protein>
    <recommendedName>
        <fullName evidence="4">Transposase</fullName>
    </recommendedName>
</protein>
<accession>A0A5C1ACD7</accession>
<dbReference type="KEGG" id="lrs:PX52LOC_02341"/>
<dbReference type="Proteomes" id="UP000324974">
    <property type="component" value="Chromosome"/>
</dbReference>
<name>A0A5C1ACD7_9BACT</name>
<organism evidence="2 3">
    <name type="scientific">Limnoglobus roseus</name>
    <dbReference type="NCBI Taxonomy" id="2598579"/>
    <lineage>
        <taxon>Bacteria</taxon>
        <taxon>Pseudomonadati</taxon>
        <taxon>Planctomycetota</taxon>
        <taxon>Planctomycetia</taxon>
        <taxon>Gemmatales</taxon>
        <taxon>Gemmataceae</taxon>
        <taxon>Limnoglobus</taxon>
    </lineage>
</organism>
<feature type="compositionally biased region" description="Basic and acidic residues" evidence="1">
    <location>
        <begin position="1"/>
        <end position="22"/>
    </location>
</feature>
<keyword evidence="3" id="KW-1185">Reference proteome</keyword>
<evidence type="ECO:0000313" key="3">
    <source>
        <dbReference type="Proteomes" id="UP000324974"/>
    </source>
</evidence>
<dbReference type="AlphaFoldDB" id="A0A5C1ACD7"/>
<evidence type="ECO:0008006" key="4">
    <source>
        <dbReference type="Google" id="ProtNLM"/>
    </source>
</evidence>
<sequence length="253" mass="29478">MRADMGKVLVERPRPGSRDGSRPHKGYQKAVHRAMGQGGGPVREGMTQRCGGTRHFNEHLAPLRRFLQTNVGRPWDKIYSEICQYVDRGNVVQKHILTHLFDYVVTKTIVIDSVPCLGQRMWPGEFGQPLRDVRPYREHWYVCPVSGLLKKFKHQKYNYTRSQAVKKEPKVHRLTETMAYREVADGVELIRLAPLPENWTVKKGFDVLLKRSWSGLSKELVHQTYGRWVYAVAVWRASKRELKQYPVPFELIR</sequence>
<proteinExistence type="predicted"/>
<evidence type="ECO:0000256" key="1">
    <source>
        <dbReference type="SAM" id="MobiDB-lite"/>
    </source>
</evidence>
<dbReference type="OrthoDB" id="450143at2"/>